<dbReference type="SFLD" id="SFLDG01082">
    <property type="entry name" value="B12-binding_domain_containing"/>
    <property type="match status" value="1"/>
</dbReference>
<comment type="cofactor">
    <cofactor evidence="1">
        <name>[4Fe-4S] cluster</name>
        <dbReference type="ChEBI" id="CHEBI:49883"/>
    </cofactor>
</comment>
<evidence type="ECO:0000313" key="11">
    <source>
        <dbReference type="Proteomes" id="UP000281553"/>
    </source>
</evidence>
<keyword evidence="6" id="KW-0408">Iron</keyword>
<dbReference type="InterPro" id="IPR058240">
    <property type="entry name" value="rSAM_sf"/>
</dbReference>
<dbReference type="AlphaFoldDB" id="A0A3P7NFJ2"/>
<keyword evidence="4" id="KW-0949">S-adenosyl-L-methionine</keyword>
<name>A0A3P7NFJ2_DIBLA</name>
<evidence type="ECO:0000256" key="8">
    <source>
        <dbReference type="SAM" id="Phobius"/>
    </source>
</evidence>
<feature type="transmembrane region" description="Helical" evidence="8">
    <location>
        <begin position="410"/>
        <end position="438"/>
    </location>
</feature>
<dbReference type="Gene3D" id="3.80.30.20">
    <property type="entry name" value="tm_1862 like domain"/>
    <property type="match status" value="1"/>
</dbReference>
<evidence type="ECO:0000256" key="5">
    <source>
        <dbReference type="ARBA" id="ARBA00022723"/>
    </source>
</evidence>
<keyword evidence="5" id="KW-0479">Metal-binding</keyword>
<dbReference type="InterPro" id="IPR020612">
    <property type="entry name" value="Methylthiotransferase_CS"/>
</dbReference>
<feature type="transmembrane region" description="Helical" evidence="8">
    <location>
        <begin position="479"/>
        <end position="502"/>
    </location>
</feature>
<keyword evidence="8" id="KW-0472">Membrane</keyword>
<evidence type="ECO:0000313" key="10">
    <source>
        <dbReference type="EMBL" id="VDN33337.1"/>
    </source>
</evidence>
<dbReference type="InterPro" id="IPR023404">
    <property type="entry name" value="rSAM_horseshoe"/>
</dbReference>
<evidence type="ECO:0000256" key="1">
    <source>
        <dbReference type="ARBA" id="ARBA00001966"/>
    </source>
</evidence>
<dbReference type="SUPFAM" id="SSF102114">
    <property type="entry name" value="Radical SAM enzymes"/>
    <property type="match status" value="1"/>
</dbReference>
<accession>A0A3P7NFJ2</accession>
<dbReference type="PROSITE" id="PS51918">
    <property type="entry name" value="RADICAL_SAM"/>
    <property type="match status" value="1"/>
</dbReference>
<organism evidence="10 11">
    <name type="scientific">Dibothriocephalus latus</name>
    <name type="common">Fish tapeworm</name>
    <name type="synonym">Diphyllobothrium latum</name>
    <dbReference type="NCBI Taxonomy" id="60516"/>
    <lineage>
        <taxon>Eukaryota</taxon>
        <taxon>Metazoa</taxon>
        <taxon>Spiralia</taxon>
        <taxon>Lophotrochozoa</taxon>
        <taxon>Platyhelminthes</taxon>
        <taxon>Cestoda</taxon>
        <taxon>Eucestoda</taxon>
        <taxon>Diphyllobothriidea</taxon>
        <taxon>Diphyllobothriidae</taxon>
        <taxon>Dibothriocephalus</taxon>
    </lineage>
</organism>
<proteinExistence type="predicted"/>
<keyword evidence="7" id="KW-0411">Iron-sulfur</keyword>
<feature type="transmembrane region" description="Helical" evidence="8">
    <location>
        <begin position="304"/>
        <end position="322"/>
    </location>
</feature>
<dbReference type="PANTHER" id="PTHR11918">
    <property type="entry name" value="RADICAL SAM PROTEINS"/>
    <property type="match status" value="1"/>
</dbReference>
<keyword evidence="3" id="KW-0808">Transferase</keyword>
<keyword evidence="8" id="KW-1133">Transmembrane helix</keyword>
<sequence length="633" mass="72717">MTHDLIKTFKSPSSDVSVIGVQQIDRVVEVVEQTLLGNTVRFMEKRIDESDPKHRRLGGAPLSLPKIRRNPLIEILAISTGCLNACTYCKTKHARGVLASYPIAELVQQAEEAFAEGVKEVWLTSEDLGAYGRDLPRSEFSPKIVSPVVASQWPDHITLADLLINLVPVIPAGCMLRLGMTNPPYILDQLNEIAAVLRHPRVYTFLHIPVQSGSNHVLGAMRREYTIEEFSRVVDFLTENVNFTDSKHKLTIATDIICGFPNETEPDFRETVALVERYKFPVLYVNQFFARPGTPAASMKSPPFLLLPLISLLFLRVLILIIQPLFLRPLRPLFLLHLLFFFALRPLFLLCLLFLLLLHLFFLLLRLFFLLRPIFFLLCLIFLLLSRLLRRLFLLLLLRPLLRLLTLLRVLFFLLSLFFLLLPPFHLHLLLHLFFVLLPSPTPPLPPKFLILRLFFLFLRTLFLLHIRPLFLLRLLLHLFLFLLFVLLLCLNFLLLLLQLFFLLHPIFSYVSSSYAFASSIVAGALKISFFAPPTERPPLRSYRPYTGREGLRYRVLITETSTDGLHWVGHTKAYEQVSKHTNCCTPSPYALVLRTVTQNMLHPTNPSDVTRMILRKKTLANRPRNRATIDGE</sequence>
<feature type="domain" description="Radical SAM core" evidence="9">
    <location>
        <begin position="68"/>
        <end position="325"/>
    </location>
</feature>
<dbReference type="GO" id="GO:0005783">
    <property type="term" value="C:endoplasmic reticulum"/>
    <property type="evidence" value="ECO:0007669"/>
    <property type="project" value="TreeGrafter"/>
</dbReference>
<feature type="transmembrane region" description="Helical" evidence="8">
    <location>
        <begin position="334"/>
        <end position="361"/>
    </location>
</feature>
<dbReference type="InterPro" id="IPR007197">
    <property type="entry name" value="rSAM"/>
</dbReference>
<feature type="transmembrane region" description="Helical" evidence="8">
    <location>
        <begin position="450"/>
        <end position="467"/>
    </location>
</feature>
<dbReference type="Pfam" id="PF04055">
    <property type="entry name" value="Radical_SAM"/>
    <property type="match status" value="1"/>
</dbReference>
<dbReference type="SFLD" id="SFLDS00029">
    <property type="entry name" value="Radical_SAM"/>
    <property type="match status" value="1"/>
</dbReference>
<reference evidence="10 11" key="1">
    <citation type="submission" date="2018-11" db="EMBL/GenBank/DDBJ databases">
        <authorList>
            <consortium name="Pathogen Informatics"/>
        </authorList>
    </citation>
    <scope>NUCLEOTIDE SEQUENCE [LARGE SCALE GENOMIC DNA]</scope>
</reference>
<evidence type="ECO:0000256" key="4">
    <source>
        <dbReference type="ARBA" id="ARBA00022691"/>
    </source>
</evidence>
<dbReference type="PANTHER" id="PTHR11918:SF45">
    <property type="entry name" value="THREONYLCARBAMOYLADENOSINE TRNA METHYLTHIOTRANSFERASE"/>
    <property type="match status" value="1"/>
</dbReference>
<dbReference type="Proteomes" id="UP000281553">
    <property type="component" value="Unassembled WGS sequence"/>
</dbReference>
<dbReference type="GO" id="GO:0051539">
    <property type="term" value="F:4 iron, 4 sulfur cluster binding"/>
    <property type="evidence" value="ECO:0007669"/>
    <property type="project" value="UniProtKB-KW"/>
</dbReference>
<evidence type="ECO:0000256" key="3">
    <source>
        <dbReference type="ARBA" id="ARBA00022679"/>
    </source>
</evidence>
<evidence type="ECO:0000256" key="2">
    <source>
        <dbReference type="ARBA" id="ARBA00022485"/>
    </source>
</evidence>
<evidence type="ECO:0000256" key="6">
    <source>
        <dbReference type="ARBA" id="ARBA00023004"/>
    </source>
</evidence>
<evidence type="ECO:0000256" key="7">
    <source>
        <dbReference type="ARBA" id="ARBA00023014"/>
    </source>
</evidence>
<dbReference type="GO" id="GO:0046872">
    <property type="term" value="F:metal ion binding"/>
    <property type="evidence" value="ECO:0007669"/>
    <property type="project" value="UniProtKB-KW"/>
</dbReference>
<dbReference type="InterPro" id="IPR006638">
    <property type="entry name" value="Elp3/MiaA/NifB-like_rSAM"/>
</dbReference>
<dbReference type="EMBL" id="UYRU01083608">
    <property type="protein sequence ID" value="VDN33337.1"/>
    <property type="molecule type" value="Genomic_DNA"/>
</dbReference>
<dbReference type="OrthoDB" id="6264980at2759"/>
<gene>
    <name evidence="10" type="ORF">DILT_LOCUS16209</name>
</gene>
<evidence type="ECO:0000259" key="9">
    <source>
        <dbReference type="PROSITE" id="PS51918"/>
    </source>
</evidence>
<feature type="transmembrane region" description="Helical" evidence="8">
    <location>
        <begin position="367"/>
        <end position="389"/>
    </location>
</feature>
<keyword evidence="11" id="KW-1185">Reference proteome</keyword>
<protein>
    <recommendedName>
        <fullName evidence="9">Radical SAM core domain-containing protein</fullName>
    </recommendedName>
</protein>
<keyword evidence="8" id="KW-0812">Transmembrane</keyword>
<keyword evidence="2" id="KW-0004">4Fe-4S</keyword>
<dbReference type="SMART" id="SM00729">
    <property type="entry name" value="Elp3"/>
    <property type="match status" value="1"/>
</dbReference>
<dbReference type="GO" id="GO:0035598">
    <property type="term" value="F:tRNA (N(6)-L-threonylcarbamoyladenosine(37)-C(2))-methylthiotransferase activity"/>
    <property type="evidence" value="ECO:0007669"/>
    <property type="project" value="TreeGrafter"/>
</dbReference>
<dbReference type="PROSITE" id="PS01278">
    <property type="entry name" value="MTTASE_RADICAL"/>
    <property type="match status" value="1"/>
</dbReference>